<feature type="region of interest" description="Disordered" evidence="1">
    <location>
        <begin position="59"/>
        <end position="80"/>
    </location>
</feature>
<dbReference type="AlphaFoldDB" id="A0A7W4VRE7"/>
<evidence type="ECO:0000256" key="1">
    <source>
        <dbReference type="SAM" id="MobiDB-lite"/>
    </source>
</evidence>
<gene>
    <name evidence="2" type="ORF">FHR70_004748</name>
</gene>
<comment type="caution">
    <text evidence="2">The sequence shown here is derived from an EMBL/GenBank/DDBJ whole genome shotgun (WGS) entry which is preliminary data.</text>
</comment>
<proteinExistence type="predicted"/>
<organism evidence="2 3">
    <name type="scientific">Microvirga lupini</name>
    <dbReference type="NCBI Taxonomy" id="420324"/>
    <lineage>
        <taxon>Bacteria</taxon>
        <taxon>Pseudomonadati</taxon>
        <taxon>Pseudomonadota</taxon>
        <taxon>Alphaproteobacteria</taxon>
        <taxon>Hyphomicrobiales</taxon>
        <taxon>Methylobacteriaceae</taxon>
        <taxon>Microvirga</taxon>
    </lineage>
</organism>
<reference evidence="2 3" key="1">
    <citation type="submission" date="2020-08" db="EMBL/GenBank/DDBJ databases">
        <title>The Agave Microbiome: Exploring the role of microbial communities in plant adaptations to desert environments.</title>
        <authorList>
            <person name="Partida-Martinez L.P."/>
        </authorList>
    </citation>
    <scope>NUCLEOTIDE SEQUENCE [LARGE SCALE GENOMIC DNA]</scope>
    <source>
        <strain evidence="2 3">AT3.9</strain>
    </source>
</reference>
<keyword evidence="3" id="KW-1185">Reference proteome</keyword>
<sequence length="106" mass="11509">MVDGRHPPRLPEVGGVISMEEAMQAHPNAPKTDDFRLERDGDALIVTFTPDGRSYTFAIDGDRLSDPEASPAQTRATDYAEDDVRRTAAELARLALTGSPSGKRDP</sequence>
<protein>
    <submittedName>
        <fullName evidence="2">Uncharacterized protein</fullName>
    </submittedName>
</protein>
<dbReference type="Proteomes" id="UP000532010">
    <property type="component" value="Unassembled WGS sequence"/>
</dbReference>
<accession>A0A7W4VRE7</accession>
<evidence type="ECO:0000313" key="3">
    <source>
        <dbReference type="Proteomes" id="UP000532010"/>
    </source>
</evidence>
<name>A0A7W4VRE7_9HYPH</name>
<dbReference type="EMBL" id="JACHWB010000012">
    <property type="protein sequence ID" value="MBB3021646.1"/>
    <property type="molecule type" value="Genomic_DNA"/>
</dbReference>
<evidence type="ECO:0000313" key="2">
    <source>
        <dbReference type="EMBL" id="MBB3021646.1"/>
    </source>
</evidence>
<dbReference type="RefSeq" id="WP_183454692.1">
    <property type="nucleotide sequence ID" value="NZ_JACHWB010000012.1"/>
</dbReference>